<dbReference type="InterPro" id="IPR007627">
    <property type="entry name" value="RNA_pol_sigma70_r2"/>
</dbReference>
<accession>A0ABP8QFF0</accession>
<dbReference type="InterPro" id="IPR036388">
    <property type="entry name" value="WH-like_DNA-bd_sf"/>
</dbReference>
<keyword evidence="5" id="KW-0804">Transcription</keyword>
<dbReference type="InterPro" id="IPR014284">
    <property type="entry name" value="RNA_pol_sigma-70_dom"/>
</dbReference>
<keyword evidence="2" id="KW-0805">Transcription regulation</keyword>
<evidence type="ECO:0000313" key="9">
    <source>
        <dbReference type="Proteomes" id="UP001500503"/>
    </source>
</evidence>
<dbReference type="PANTHER" id="PTHR43133">
    <property type="entry name" value="RNA POLYMERASE ECF-TYPE SIGMA FACTO"/>
    <property type="match status" value="1"/>
</dbReference>
<dbReference type="RefSeq" id="WP_345468694.1">
    <property type="nucleotide sequence ID" value="NZ_BAABHF010000027.1"/>
</dbReference>
<evidence type="ECO:0000256" key="3">
    <source>
        <dbReference type="ARBA" id="ARBA00023082"/>
    </source>
</evidence>
<comment type="similarity">
    <text evidence="1">Belongs to the sigma-70 factor family. ECF subfamily.</text>
</comment>
<keyword evidence="4" id="KW-0238">DNA-binding</keyword>
<evidence type="ECO:0000313" key="8">
    <source>
        <dbReference type="EMBL" id="GAA4502527.1"/>
    </source>
</evidence>
<dbReference type="Gene3D" id="1.10.10.10">
    <property type="entry name" value="Winged helix-like DNA-binding domain superfamily/Winged helix DNA-binding domain"/>
    <property type="match status" value="1"/>
</dbReference>
<dbReference type="InterPro" id="IPR039425">
    <property type="entry name" value="RNA_pol_sigma-70-like"/>
</dbReference>
<dbReference type="EMBL" id="BAABHF010000027">
    <property type="protein sequence ID" value="GAA4502527.1"/>
    <property type="molecule type" value="Genomic_DNA"/>
</dbReference>
<dbReference type="Pfam" id="PF04542">
    <property type="entry name" value="Sigma70_r2"/>
    <property type="match status" value="1"/>
</dbReference>
<evidence type="ECO:0000259" key="7">
    <source>
        <dbReference type="Pfam" id="PF08281"/>
    </source>
</evidence>
<evidence type="ECO:0000256" key="1">
    <source>
        <dbReference type="ARBA" id="ARBA00010641"/>
    </source>
</evidence>
<reference evidence="9" key="1">
    <citation type="journal article" date="2019" name="Int. J. Syst. Evol. Microbiol.">
        <title>The Global Catalogue of Microorganisms (GCM) 10K type strain sequencing project: providing services to taxonomists for standard genome sequencing and annotation.</title>
        <authorList>
            <consortium name="The Broad Institute Genomics Platform"/>
            <consortium name="The Broad Institute Genome Sequencing Center for Infectious Disease"/>
            <person name="Wu L."/>
            <person name="Ma J."/>
        </authorList>
    </citation>
    <scope>NUCLEOTIDE SEQUENCE [LARGE SCALE GENOMIC DNA]</scope>
    <source>
        <strain evidence="9">JCM 17933</strain>
    </source>
</reference>
<gene>
    <name evidence="8" type="ORF">GCM10023191_054210</name>
</gene>
<feature type="domain" description="RNA polymerase sigma factor 70 region 4 type 2" evidence="7">
    <location>
        <begin position="114"/>
        <end position="166"/>
    </location>
</feature>
<dbReference type="InterPro" id="IPR013249">
    <property type="entry name" value="RNA_pol_sigma70_r4_t2"/>
</dbReference>
<organism evidence="8 9">
    <name type="scientific">Actinoallomurus oryzae</name>
    <dbReference type="NCBI Taxonomy" id="502180"/>
    <lineage>
        <taxon>Bacteria</taxon>
        <taxon>Bacillati</taxon>
        <taxon>Actinomycetota</taxon>
        <taxon>Actinomycetes</taxon>
        <taxon>Streptosporangiales</taxon>
        <taxon>Thermomonosporaceae</taxon>
        <taxon>Actinoallomurus</taxon>
    </lineage>
</organism>
<name>A0ABP8QFF0_9ACTN</name>
<dbReference type="SUPFAM" id="SSF88659">
    <property type="entry name" value="Sigma3 and sigma4 domains of RNA polymerase sigma factors"/>
    <property type="match status" value="1"/>
</dbReference>
<dbReference type="Gene3D" id="1.10.1740.10">
    <property type="match status" value="1"/>
</dbReference>
<dbReference type="SUPFAM" id="SSF88946">
    <property type="entry name" value="Sigma2 domain of RNA polymerase sigma factors"/>
    <property type="match status" value="1"/>
</dbReference>
<dbReference type="InterPro" id="IPR013324">
    <property type="entry name" value="RNA_pol_sigma_r3/r4-like"/>
</dbReference>
<dbReference type="PANTHER" id="PTHR43133:SF8">
    <property type="entry name" value="RNA POLYMERASE SIGMA FACTOR HI_1459-RELATED"/>
    <property type="match status" value="1"/>
</dbReference>
<keyword evidence="3" id="KW-0731">Sigma factor</keyword>
<evidence type="ECO:0000256" key="5">
    <source>
        <dbReference type="ARBA" id="ARBA00023163"/>
    </source>
</evidence>
<dbReference type="NCBIfam" id="TIGR02937">
    <property type="entry name" value="sigma70-ECF"/>
    <property type="match status" value="1"/>
</dbReference>
<keyword evidence="9" id="KW-1185">Reference proteome</keyword>
<protein>
    <submittedName>
        <fullName evidence="8">Sigma-70 family RNA polymerase sigma factor</fullName>
    </submittedName>
</protein>
<evidence type="ECO:0000256" key="4">
    <source>
        <dbReference type="ARBA" id="ARBA00023125"/>
    </source>
</evidence>
<proteinExistence type="inferred from homology"/>
<dbReference type="Pfam" id="PF08281">
    <property type="entry name" value="Sigma70_r4_2"/>
    <property type="match status" value="1"/>
</dbReference>
<feature type="domain" description="RNA polymerase sigma-70 region 2" evidence="6">
    <location>
        <begin position="19"/>
        <end position="81"/>
    </location>
</feature>
<dbReference type="Proteomes" id="UP001500503">
    <property type="component" value="Unassembled WGS sequence"/>
</dbReference>
<sequence>MIVARGEDTGDDAARFTSIYRRNYSRVLSYALAHDRRDVAEDVVNETFLTAWRKLGEVPQDDPLPWLLRAARNHRLKQRAAGRRRETIAHRIGRLSDERDLVAWDTGDLVAERDSVLAAFASLPEADAEILILSAWYGLDAAQAATVLGCTKALYYVRVHRARRRLTRALHKETGTAAMVPLDLLEGNRS</sequence>
<comment type="caution">
    <text evidence="8">The sequence shown here is derived from an EMBL/GenBank/DDBJ whole genome shotgun (WGS) entry which is preliminary data.</text>
</comment>
<evidence type="ECO:0000256" key="2">
    <source>
        <dbReference type="ARBA" id="ARBA00023015"/>
    </source>
</evidence>
<dbReference type="InterPro" id="IPR013325">
    <property type="entry name" value="RNA_pol_sigma_r2"/>
</dbReference>
<evidence type="ECO:0000259" key="6">
    <source>
        <dbReference type="Pfam" id="PF04542"/>
    </source>
</evidence>